<dbReference type="InterPro" id="IPR050361">
    <property type="entry name" value="MPP/UQCRC_Complex"/>
</dbReference>
<dbReference type="PANTHER" id="PTHR11851">
    <property type="entry name" value="METALLOPROTEASE"/>
    <property type="match status" value="1"/>
</dbReference>
<feature type="domain" description="Peptidase M16 C-terminal" evidence="1">
    <location>
        <begin position="183"/>
        <end position="354"/>
    </location>
</feature>
<gene>
    <name evidence="2" type="ORF">LfDm3_0810</name>
</gene>
<dbReference type="NCBIfam" id="NF047422">
    <property type="entry name" value="YfmF_fam"/>
    <property type="match status" value="1"/>
</dbReference>
<keyword evidence="3" id="KW-1185">Reference proteome</keyword>
<comment type="caution">
    <text evidence="2">The sequence shown here is derived from an EMBL/GenBank/DDBJ whole genome shotgun (WGS) entry which is preliminary data.</text>
</comment>
<dbReference type="InterPro" id="IPR007863">
    <property type="entry name" value="Peptidase_M16_C"/>
</dbReference>
<proteinExistence type="predicted"/>
<dbReference type="GeneID" id="74913475"/>
<evidence type="ECO:0000259" key="1">
    <source>
        <dbReference type="Pfam" id="PF05193"/>
    </source>
</evidence>
<dbReference type="EMBL" id="JOJZ01000019">
    <property type="protein sequence ID" value="KID41568.1"/>
    <property type="molecule type" value="Genomic_DNA"/>
</dbReference>
<organism evidence="2 3">
    <name type="scientific">Fructilactobacillus fructivorans</name>
    <dbReference type="NCBI Taxonomy" id="1614"/>
    <lineage>
        <taxon>Bacteria</taxon>
        <taxon>Bacillati</taxon>
        <taxon>Bacillota</taxon>
        <taxon>Bacilli</taxon>
        <taxon>Lactobacillales</taxon>
        <taxon>Lactobacillaceae</taxon>
        <taxon>Fructilactobacillus</taxon>
    </lineage>
</organism>
<dbReference type="RefSeq" id="WP_039144300.1">
    <property type="nucleotide sequence ID" value="NZ_JOJZ01000019.1"/>
</dbReference>
<evidence type="ECO:0000313" key="2">
    <source>
        <dbReference type="EMBL" id="KID41568.1"/>
    </source>
</evidence>
<dbReference type="PANTHER" id="PTHR11851:SF186">
    <property type="entry name" value="INACTIVE METALLOPROTEASE YMFF-RELATED"/>
    <property type="match status" value="1"/>
</dbReference>
<dbReference type="Pfam" id="PF05193">
    <property type="entry name" value="Peptidase_M16_C"/>
    <property type="match status" value="1"/>
</dbReference>
<dbReference type="GO" id="GO:0046872">
    <property type="term" value="F:metal ion binding"/>
    <property type="evidence" value="ECO:0007669"/>
    <property type="project" value="InterPro"/>
</dbReference>
<evidence type="ECO:0000313" key="3">
    <source>
        <dbReference type="Proteomes" id="UP000031397"/>
    </source>
</evidence>
<protein>
    <submittedName>
        <fullName evidence="2">Putative Zn-dependent peptidase</fullName>
    </submittedName>
</protein>
<dbReference type="SUPFAM" id="SSF63411">
    <property type="entry name" value="LuxS/MPP-like metallohydrolase"/>
    <property type="match status" value="2"/>
</dbReference>
<dbReference type="Gene3D" id="3.30.830.10">
    <property type="entry name" value="Metalloenzyme, LuxS/M16 peptidase-like"/>
    <property type="match status" value="2"/>
</dbReference>
<accession>A0A0C1Q140</accession>
<name>A0A0C1Q140_9LACO</name>
<reference evidence="2 3" key="1">
    <citation type="submission" date="2014-06" db="EMBL/GenBank/DDBJ databases">
        <title>Functional and comparative genomic analyses of the Drosophila gut microbiota identify candidate symbiosis factors.</title>
        <authorList>
            <person name="Newell P.D."/>
            <person name="Chaston J.M."/>
            <person name="Douglas A.E."/>
        </authorList>
    </citation>
    <scope>NUCLEOTIDE SEQUENCE [LARGE SCALE GENOMIC DNA]</scope>
    <source>
        <strain evidence="2 3">DmCS_002</strain>
    </source>
</reference>
<dbReference type="AlphaFoldDB" id="A0A0C1Q140"/>
<dbReference type="OrthoDB" id="9762085at2"/>
<dbReference type="Proteomes" id="UP000031397">
    <property type="component" value="Unassembled WGS sequence"/>
</dbReference>
<dbReference type="InterPro" id="IPR011249">
    <property type="entry name" value="Metalloenz_LuxS/M16"/>
</dbReference>
<sequence length="420" mass="47966">MKKVMTDGVHLNVHESSKFKTTAMTVDFVEPLDHRKFAARAMVAEMMENYSQKYNSKLKVARRLSELFGADFGTNVFKIGNRSVLRVVMSFVNNDFTLDNSDVLDEVLAFLAEMIFHPNQVGHQYVDDQFQIQRDNLVQYLNSLSDDRRYYALKRTRELYFYGQPNYSESVIGSPQQVMSLKNQDVLNELKNILANDEIHISILGRLSPKQIEDVQHHLAFSPRPDLSSKIRPELGQSSEQSKVETIKGEQSKFDLAFDFPILIGDRNYFSAIVMNALLGGTQQSLMFHNIREKHSLAYYISSSYNSTLGYVAIESGINADDAEEVEALIHQQIALIKAQKYDDQRFLDVKSSLVDGYDSKFDSQRRTLNGDFVNELYGVDLSVDQWIQKIRAVTKDDLSKVASMMKLKTRFLLKGTNNG</sequence>
<dbReference type="PATRIC" id="fig|1614.7.peg.766"/>